<protein>
    <submittedName>
        <fullName evidence="1">Uncharacterized protein</fullName>
    </submittedName>
</protein>
<reference evidence="1" key="1">
    <citation type="submission" date="2018-05" db="EMBL/GenBank/DDBJ databases">
        <authorList>
            <person name="Lanie J.A."/>
            <person name="Ng W.-L."/>
            <person name="Kazmierczak K.M."/>
            <person name="Andrzejewski T.M."/>
            <person name="Davidsen T.M."/>
            <person name="Wayne K.J."/>
            <person name="Tettelin H."/>
            <person name="Glass J.I."/>
            <person name="Rusch D."/>
            <person name="Podicherti R."/>
            <person name="Tsui H.-C.T."/>
            <person name="Winkler M.E."/>
        </authorList>
    </citation>
    <scope>NUCLEOTIDE SEQUENCE</scope>
</reference>
<accession>A0A382LU24</accession>
<sequence length="58" mass="6042">MAAAPTVHEGSMSSFNPAGATSCISIIFSASKPIIAALSVQIEGEAKWRIIPFSSQAY</sequence>
<proteinExistence type="predicted"/>
<dbReference type="AlphaFoldDB" id="A0A382LU24"/>
<evidence type="ECO:0000313" key="1">
    <source>
        <dbReference type="EMBL" id="SVC40234.1"/>
    </source>
</evidence>
<name>A0A382LU24_9ZZZZ</name>
<dbReference type="EMBL" id="UINC01089275">
    <property type="protein sequence ID" value="SVC40234.1"/>
    <property type="molecule type" value="Genomic_DNA"/>
</dbReference>
<organism evidence="1">
    <name type="scientific">marine metagenome</name>
    <dbReference type="NCBI Taxonomy" id="408172"/>
    <lineage>
        <taxon>unclassified sequences</taxon>
        <taxon>metagenomes</taxon>
        <taxon>ecological metagenomes</taxon>
    </lineage>
</organism>
<gene>
    <name evidence="1" type="ORF">METZ01_LOCUS293088</name>
</gene>